<feature type="region of interest" description="Disordered" evidence="1">
    <location>
        <begin position="1078"/>
        <end position="1104"/>
    </location>
</feature>
<organism evidence="3 4">
    <name type="scientific">Smittium megazygosporum</name>
    <dbReference type="NCBI Taxonomy" id="133381"/>
    <lineage>
        <taxon>Eukaryota</taxon>
        <taxon>Fungi</taxon>
        <taxon>Fungi incertae sedis</taxon>
        <taxon>Zoopagomycota</taxon>
        <taxon>Kickxellomycotina</taxon>
        <taxon>Harpellomycetes</taxon>
        <taxon>Harpellales</taxon>
        <taxon>Legeriomycetaceae</taxon>
        <taxon>Smittium</taxon>
    </lineage>
</organism>
<comment type="caution">
    <text evidence="3">The sequence shown here is derived from an EMBL/GenBank/DDBJ whole genome shotgun (WGS) entry which is preliminary data.</text>
</comment>
<feature type="compositionally biased region" description="Polar residues" evidence="1">
    <location>
        <begin position="7"/>
        <end position="38"/>
    </location>
</feature>
<gene>
    <name evidence="3" type="ORF">BB560_004383</name>
</gene>
<feature type="region of interest" description="Disordered" evidence="1">
    <location>
        <begin position="580"/>
        <end position="604"/>
    </location>
</feature>
<evidence type="ECO:0000256" key="1">
    <source>
        <dbReference type="SAM" id="MobiDB-lite"/>
    </source>
</evidence>
<dbReference type="STRING" id="133381.A0A2T9Z9K4"/>
<feature type="region of interest" description="Disordered" evidence="1">
    <location>
        <begin position="389"/>
        <end position="444"/>
    </location>
</feature>
<name>A0A2T9Z9K4_9FUNG</name>
<dbReference type="Pfam" id="PF25318">
    <property type="entry name" value="WHD_GDS1"/>
    <property type="match status" value="1"/>
</dbReference>
<dbReference type="PROSITE" id="PS51299">
    <property type="entry name" value="HTH_APSES"/>
    <property type="match status" value="1"/>
</dbReference>
<feature type="region of interest" description="Disordered" evidence="1">
    <location>
        <begin position="243"/>
        <end position="265"/>
    </location>
</feature>
<keyword evidence="4" id="KW-1185">Reference proteome</keyword>
<dbReference type="InterPro" id="IPR003163">
    <property type="entry name" value="Tscrpt_reg_HTH_APSES-type"/>
</dbReference>
<evidence type="ECO:0000313" key="4">
    <source>
        <dbReference type="Proteomes" id="UP000245609"/>
    </source>
</evidence>
<dbReference type="EMBL" id="MBFS01001287">
    <property type="protein sequence ID" value="PVV01207.1"/>
    <property type="molecule type" value="Genomic_DNA"/>
</dbReference>
<sequence>MSDINGCINSTNSSNTQDEEQNSALLSHSVSKSPKLSNQEPCIEINGELKVTKLELVELFKLRESFSVKINPQQNEFIFNFKLLYPDDARDKVFVAILKALILLDNRPSSPRDLSYTISKFGFAVLGGATPFATVSSRISQHFKRVSGSPFYREPVLGKVFNAENPRKILYKILPQNRGNSLFSTNIDLSMKQSQQNKSILKSLEIIKRKYSNAGSPCNITVGVPKTYSDSIYEKNYPISLETSSSSSSSNKYNQTESCSPDQSFSNLSTPFDSSYSNSSPEKQDPLILNDAITYSHSSTPHSAGYLQNTDQIQTFNQYTSNIPHFSGAHSSTSGSSDNYSLISKYKNTSKSDYAKSMFSEIKKSFSLKIRRESENSSTSEVVREFKNTINGTLPSDPSNPYSYSTESNVVSGNTTPQPQSTGSKKKYSSDIAEPADHSSLPKGSFYSGKTKVFSDPSDISQIQSHSTSKIPNNDLDQVNIKTENLDSSADTKDAFQLSFGKHNTIFPEFDVPFINTNPPLFFPDFLGNSKGLDVTDDHLGNGAFSETLNNVGIFDPRSTLYNPWSDSPIDDLDAQETQNAKELQNTLQDSSESENISRPHEGRLYGEDLKDFASFHKKNDKRLSELELMSLSELDSLLSNTTSSHKQTSSVNNAENPSTLTNLNNPILSELLDSLNKEKNQIRGTKPNIDIPVNSSSLKVGNINLSLSTKTPTLSPTNLSSSSKKMTYSLPKETITSNNTNISPKSKTFAIDSGAEFNSKHSGLFDDFPTRNTSYSKLSYSKKTEFFSENSEKVVKRPKVINMGSSILGPANSLVQEVVEYSTLSLPQLPEVVLPVSRIPTNTSLTIVETVPVYALLIRRNVYRYEFEKYPFKVPKQTRKMSLEDFESADMNNTLRSKDDSEIKKIQKSSSEYSQSKGSNKVSPYQKKNAKLVYSKTFKLLRLVENDYVNASTLLEAGGVNSEQERNIVLSLEVGRFKWRRPNSQLSGTWVPLSRARALASTCSLTNKIGMFLNDGLESYFSKPLPPAFINQVSIPNMFPLFNHLNTSLIFDNQKVGSHLVPRMLFKEFPNIDNDCDVSRDPPNKESMSSSFVRLSISKNNNS</sequence>
<dbReference type="GO" id="GO:0003677">
    <property type="term" value="F:DNA binding"/>
    <property type="evidence" value="ECO:0007669"/>
    <property type="project" value="InterPro"/>
</dbReference>
<feature type="region of interest" description="Disordered" evidence="1">
    <location>
        <begin position="641"/>
        <end position="663"/>
    </location>
</feature>
<evidence type="ECO:0000259" key="2">
    <source>
        <dbReference type="PROSITE" id="PS51299"/>
    </source>
</evidence>
<feature type="compositionally biased region" description="Polar residues" evidence="1">
    <location>
        <begin position="580"/>
        <end position="595"/>
    </location>
</feature>
<reference evidence="3 4" key="1">
    <citation type="journal article" date="2018" name="MBio">
        <title>Comparative Genomics Reveals the Core Gene Toolbox for the Fungus-Insect Symbiosis.</title>
        <authorList>
            <person name="Wang Y."/>
            <person name="Stata M."/>
            <person name="Wang W."/>
            <person name="Stajich J.E."/>
            <person name="White M.M."/>
            <person name="Moncalvo J.M."/>
        </authorList>
    </citation>
    <scope>NUCLEOTIDE SEQUENCE [LARGE SCALE GENOMIC DNA]</scope>
    <source>
        <strain evidence="3 4">SC-DP-2</strain>
    </source>
</reference>
<dbReference type="SUPFAM" id="SSF54616">
    <property type="entry name" value="DNA-binding domain of Mlu1-box binding protein MBP1"/>
    <property type="match status" value="1"/>
</dbReference>
<feature type="compositionally biased region" description="Polar residues" evidence="1">
    <location>
        <begin position="1087"/>
        <end position="1104"/>
    </location>
</feature>
<dbReference type="AlphaFoldDB" id="A0A2T9Z9K4"/>
<feature type="region of interest" description="Disordered" evidence="1">
    <location>
        <begin position="1"/>
        <end position="38"/>
    </location>
</feature>
<feature type="compositionally biased region" description="Polar residues" evidence="1">
    <location>
        <begin position="646"/>
        <end position="663"/>
    </location>
</feature>
<dbReference type="Proteomes" id="UP000245609">
    <property type="component" value="Unassembled WGS sequence"/>
</dbReference>
<feature type="region of interest" description="Disordered" evidence="1">
    <location>
        <begin position="898"/>
        <end position="924"/>
    </location>
</feature>
<evidence type="ECO:0000313" key="3">
    <source>
        <dbReference type="EMBL" id="PVV01207.1"/>
    </source>
</evidence>
<feature type="compositionally biased region" description="Polar residues" evidence="1">
    <location>
        <begin position="251"/>
        <end position="265"/>
    </location>
</feature>
<dbReference type="OrthoDB" id="5597783at2759"/>
<dbReference type="InterPro" id="IPR036887">
    <property type="entry name" value="HTH_APSES_sf"/>
</dbReference>
<dbReference type="Gene3D" id="3.10.260.10">
    <property type="entry name" value="Transcription regulator HTH, APSES-type DNA-binding domain"/>
    <property type="match status" value="1"/>
</dbReference>
<feature type="domain" description="HTH APSES-type" evidence="2">
    <location>
        <begin position="913"/>
        <end position="1025"/>
    </location>
</feature>
<feature type="compositionally biased region" description="Polar residues" evidence="1">
    <location>
        <begin position="389"/>
        <end position="423"/>
    </location>
</feature>
<protein>
    <recommendedName>
        <fullName evidence="2">HTH APSES-type domain-containing protein</fullName>
    </recommendedName>
</protein>
<accession>A0A2T9Z9K4</accession>
<feature type="compositionally biased region" description="Low complexity" evidence="1">
    <location>
        <begin position="909"/>
        <end position="918"/>
    </location>
</feature>
<proteinExistence type="predicted"/>
<dbReference type="InterPro" id="IPR057511">
    <property type="entry name" value="WH_GDS1"/>
</dbReference>